<gene>
    <name evidence="1" type="ORF">G7Y89_g8816</name>
</gene>
<name>A0A8H4RJL1_9HELO</name>
<protein>
    <submittedName>
        <fullName evidence="1">Uncharacterized protein</fullName>
    </submittedName>
</protein>
<reference evidence="1 2" key="1">
    <citation type="submission" date="2020-03" db="EMBL/GenBank/DDBJ databases">
        <title>Draft Genome Sequence of Cudoniella acicularis.</title>
        <authorList>
            <person name="Buettner E."/>
            <person name="Kellner H."/>
        </authorList>
    </citation>
    <scope>NUCLEOTIDE SEQUENCE [LARGE SCALE GENOMIC DNA]</scope>
    <source>
        <strain evidence="1 2">DSM 108380</strain>
    </source>
</reference>
<organism evidence="1 2">
    <name type="scientific">Cudoniella acicularis</name>
    <dbReference type="NCBI Taxonomy" id="354080"/>
    <lineage>
        <taxon>Eukaryota</taxon>
        <taxon>Fungi</taxon>
        <taxon>Dikarya</taxon>
        <taxon>Ascomycota</taxon>
        <taxon>Pezizomycotina</taxon>
        <taxon>Leotiomycetes</taxon>
        <taxon>Helotiales</taxon>
        <taxon>Tricladiaceae</taxon>
        <taxon>Cudoniella</taxon>
    </lineage>
</organism>
<accession>A0A8H4RJL1</accession>
<comment type="caution">
    <text evidence="1">The sequence shown here is derived from an EMBL/GenBank/DDBJ whole genome shotgun (WGS) entry which is preliminary data.</text>
</comment>
<keyword evidence="2" id="KW-1185">Reference proteome</keyword>
<dbReference type="AlphaFoldDB" id="A0A8H4RJL1"/>
<proteinExistence type="predicted"/>
<dbReference type="EMBL" id="JAAMPI010000691">
    <property type="protein sequence ID" value="KAF4629332.1"/>
    <property type="molecule type" value="Genomic_DNA"/>
</dbReference>
<evidence type="ECO:0000313" key="2">
    <source>
        <dbReference type="Proteomes" id="UP000566819"/>
    </source>
</evidence>
<evidence type="ECO:0000313" key="1">
    <source>
        <dbReference type="EMBL" id="KAF4629332.1"/>
    </source>
</evidence>
<dbReference type="Proteomes" id="UP000566819">
    <property type="component" value="Unassembled WGS sequence"/>
</dbReference>
<sequence>MRTELLQKLHSTPLDVQDPLEKFVLARTPSVWPLTAEDVDRLILLGPMNNSFHTATCCEMTRAEIKKYWDNYTTSCLHKWPDNQGYELRRPSGDEATWHRDENGYNKMGFDINGLDLDGNHYKGEHLEIPGIDKPISLAVSERGSMGGFLKRASELPGKEIKLLCFCDEDVKEYGEKGDGDESKGI</sequence>